<dbReference type="GO" id="GO:0006952">
    <property type="term" value="P:defense response"/>
    <property type="evidence" value="ECO:0007669"/>
    <property type="project" value="UniProtKB-KW"/>
</dbReference>
<evidence type="ECO:0000313" key="7">
    <source>
        <dbReference type="EMBL" id="KAK7346287.1"/>
    </source>
</evidence>
<dbReference type="PROSITE" id="PS50104">
    <property type="entry name" value="TIR"/>
    <property type="match status" value="1"/>
</dbReference>
<keyword evidence="3" id="KW-0611">Plant defense</keyword>
<dbReference type="FunFam" id="3.40.50.10140:FF:000007">
    <property type="entry name" value="Disease resistance protein (TIR-NBS-LRR class)"/>
    <property type="match status" value="1"/>
</dbReference>
<organism evidence="7 8">
    <name type="scientific">Phaseolus coccineus</name>
    <name type="common">Scarlet runner bean</name>
    <name type="synonym">Phaseolus multiflorus</name>
    <dbReference type="NCBI Taxonomy" id="3886"/>
    <lineage>
        <taxon>Eukaryota</taxon>
        <taxon>Viridiplantae</taxon>
        <taxon>Streptophyta</taxon>
        <taxon>Embryophyta</taxon>
        <taxon>Tracheophyta</taxon>
        <taxon>Spermatophyta</taxon>
        <taxon>Magnoliopsida</taxon>
        <taxon>eudicotyledons</taxon>
        <taxon>Gunneridae</taxon>
        <taxon>Pentapetalae</taxon>
        <taxon>rosids</taxon>
        <taxon>fabids</taxon>
        <taxon>Fabales</taxon>
        <taxon>Fabaceae</taxon>
        <taxon>Papilionoideae</taxon>
        <taxon>50 kb inversion clade</taxon>
        <taxon>NPAAA clade</taxon>
        <taxon>indigoferoid/millettioid clade</taxon>
        <taxon>Phaseoleae</taxon>
        <taxon>Phaseolus</taxon>
    </lineage>
</organism>
<keyword evidence="1" id="KW-0433">Leucine-rich repeat</keyword>
<name>A0AAN9M1X1_PHACN</name>
<dbReference type="EMBL" id="JAYMYR010000008">
    <property type="protein sequence ID" value="KAK7346287.1"/>
    <property type="molecule type" value="Genomic_DNA"/>
</dbReference>
<dbReference type="GO" id="GO:0043531">
    <property type="term" value="F:ADP binding"/>
    <property type="evidence" value="ECO:0007669"/>
    <property type="project" value="InterPro"/>
</dbReference>
<dbReference type="Gene3D" id="3.40.50.300">
    <property type="entry name" value="P-loop containing nucleotide triphosphate hydrolases"/>
    <property type="match status" value="1"/>
</dbReference>
<dbReference type="Gene3D" id="3.40.50.10140">
    <property type="entry name" value="Toll/interleukin-1 receptor homology (TIR) domain"/>
    <property type="match status" value="1"/>
</dbReference>
<accession>A0AAN9M1X1</accession>
<evidence type="ECO:0000256" key="4">
    <source>
        <dbReference type="ARBA" id="ARBA00023027"/>
    </source>
</evidence>
<gene>
    <name evidence="7" type="ORF">VNO80_20803</name>
</gene>
<dbReference type="PRINTS" id="PR00364">
    <property type="entry name" value="DISEASERSIST"/>
</dbReference>
<keyword evidence="5" id="KW-0812">Transmembrane</keyword>
<dbReference type="GO" id="GO:0007165">
    <property type="term" value="P:signal transduction"/>
    <property type="evidence" value="ECO:0007669"/>
    <property type="project" value="InterPro"/>
</dbReference>
<dbReference type="InterPro" id="IPR036390">
    <property type="entry name" value="WH_DNA-bd_sf"/>
</dbReference>
<dbReference type="PANTHER" id="PTHR11017:SF479">
    <property type="entry name" value="DISEASE RESISTANCE PROTEIN (TIR-NBS-LRR CLASS) FAMILY"/>
    <property type="match status" value="1"/>
</dbReference>
<dbReference type="SMART" id="SM00255">
    <property type="entry name" value="TIR"/>
    <property type="match status" value="1"/>
</dbReference>
<dbReference type="InterPro" id="IPR042197">
    <property type="entry name" value="Apaf_helical"/>
</dbReference>
<evidence type="ECO:0000256" key="1">
    <source>
        <dbReference type="ARBA" id="ARBA00022614"/>
    </source>
</evidence>
<dbReference type="Gene3D" id="1.10.8.430">
    <property type="entry name" value="Helical domain of apoptotic protease-activating factors"/>
    <property type="match status" value="1"/>
</dbReference>
<keyword evidence="5" id="KW-0472">Membrane</keyword>
<dbReference type="Proteomes" id="UP001374584">
    <property type="component" value="Unassembled WGS sequence"/>
</dbReference>
<dbReference type="InterPro" id="IPR044974">
    <property type="entry name" value="Disease_R_plants"/>
</dbReference>
<dbReference type="PANTHER" id="PTHR11017">
    <property type="entry name" value="LEUCINE-RICH REPEAT-CONTAINING PROTEIN"/>
    <property type="match status" value="1"/>
</dbReference>
<dbReference type="InterPro" id="IPR035897">
    <property type="entry name" value="Toll_tir_struct_dom_sf"/>
</dbReference>
<evidence type="ECO:0000256" key="5">
    <source>
        <dbReference type="SAM" id="Phobius"/>
    </source>
</evidence>
<dbReference type="InterPro" id="IPR058192">
    <property type="entry name" value="WHD_ROQ1-like"/>
</dbReference>
<comment type="caution">
    <text evidence="7">The sequence shown here is derived from an EMBL/GenBank/DDBJ whole genome shotgun (WGS) entry which is preliminary data.</text>
</comment>
<dbReference type="InterPro" id="IPR000157">
    <property type="entry name" value="TIR_dom"/>
</dbReference>
<evidence type="ECO:0000256" key="3">
    <source>
        <dbReference type="ARBA" id="ARBA00022821"/>
    </source>
</evidence>
<proteinExistence type="predicted"/>
<feature type="transmembrane region" description="Helical" evidence="5">
    <location>
        <begin position="731"/>
        <end position="747"/>
    </location>
</feature>
<dbReference type="SUPFAM" id="SSF52540">
    <property type="entry name" value="P-loop containing nucleoside triphosphate hydrolases"/>
    <property type="match status" value="1"/>
</dbReference>
<keyword evidence="8" id="KW-1185">Reference proteome</keyword>
<evidence type="ECO:0000313" key="8">
    <source>
        <dbReference type="Proteomes" id="UP001374584"/>
    </source>
</evidence>
<dbReference type="SUPFAM" id="SSF52200">
    <property type="entry name" value="Toll/Interleukin receptor TIR domain"/>
    <property type="match status" value="1"/>
</dbReference>
<dbReference type="Pfam" id="PF01582">
    <property type="entry name" value="TIR"/>
    <property type="match status" value="1"/>
</dbReference>
<feature type="transmembrane region" description="Helical" evidence="5">
    <location>
        <begin position="778"/>
        <end position="801"/>
    </location>
</feature>
<feature type="transmembrane region" description="Helical" evidence="5">
    <location>
        <begin position="754"/>
        <end position="772"/>
    </location>
</feature>
<reference evidence="7 8" key="1">
    <citation type="submission" date="2024-01" db="EMBL/GenBank/DDBJ databases">
        <title>The genomes of 5 underutilized Papilionoideae crops provide insights into root nodulation and disease resistanc.</title>
        <authorList>
            <person name="Jiang F."/>
        </authorList>
    </citation>
    <scope>NUCLEOTIDE SEQUENCE [LARGE SCALE GENOMIC DNA]</scope>
    <source>
        <strain evidence="7">JINMINGXINNONG_FW02</strain>
        <tissue evidence="7">Leaves</tissue>
    </source>
</reference>
<dbReference type="InterPro" id="IPR002182">
    <property type="entry name" value="NB-ARC"/>
</dbReference>
<keyword evidence="2" id="KW-0677">Repeat</keyword>
<sequence>MASSTSCHVSEIKHDVFISFRGTDVRRGLLSHLKRELHRKNIDAYVDERLDKGGEISSSLLRAIEGSQVLLVVFSKDYASSQWCLEELAKMVECMETGKQTVLPVFFNVDPSDVRHQYGDYGDALAKHEEKFKGNMLKVQSWRSALKRAGRLSGFHYPTNYRNESDLVYEIVEDISAKLTEFYPSESNGLVGIDQNITQIQSSLRMESNEVVFVGIWGMGGIGKTTIARAIFDKYSLQYDGSCFFNVREELQQHGSSNLRERFINALFEGEGLLHTSSTSKARIFNSALRRMGRKKVMVVLDDVNTSEELKSLVTKPICFGAGSRVIITSRDQDVLTSGGLHQIHEVKEMDPRDSLELFCLNAFNQSQPKTGYEKLTEEVLKIAQGNPLALKVLGADFHSRRTINTWKCSLSKFKKYPNEKIQSVLRFSYDGLHVVEKKAFLDIAFFFEEDSKDYVIKQLDAWGLYGASGVEVLQRKALITVSSDNRIQMHDLIRQMGFEIVRQECILYPGRRTRLRDKEEVYNVLRCKLGSDEVEAMQVDVSRIKDLPLKLGTFKKMPWLRFLKFYLPYADLFLPPNQDGNLWFGQHEFPLLLSAWCKEFMKVACEVHIKCVDYLYIDGCSHPSRLSKSLVTSTLGSCGMETMSLALMLLNEPIGSLRNLECSDMLDQQFKTLPDQLLCLRSTYYLKLSKKSTGQDSGKPKLHILFDGLRFYERISVSQLDNSNVGRNRVLFLYFAGFNFLLHLFLGRPWFQFLFSFPVQFFCTFFLYLFSHLTSLLYPPLAFSLSWVEAFFLLLFFYILGKLCSWFLKVFWNISVG</sequence>
<protein>
    <recommendedName>
        <fullName evidence="6">TIR domain-containing protein</fullName>
    </recommendedName>
</protein>
<evidence type="ECO:0000256" key="2">
    <source>
        <dbReference type="ARBA" id="ARBA00022737"/>
    </source>
</evidence>
<evidence type="ECO:0000259" key="6">
    <source>
        <dbReference type="PROSITE" id="PS50104"/>
    </source>
</evidence>
<feature type="domain" description="TIR" evidence="6">
    <location>
        <begin position="12"/>
        <end position="179"/>
    </location>
</feature>
<dbReference type="InterPro" id="IPR027417">
    <property type="entry name" value="P-loop_NTPase"/>
</dbReference>
<dbReference type="Pfam" id="PF00931">
    <property type="entry name" value="NB-ARC"/>
    <property type="match status" value="1"/>
</dbReference>
<dbReference type="SUPFAM" id="SSF46785">
    <property type="entry name" value="Winged helix' DNA-binding domain"/>
    <property type="match status" value="1"/>
</dbReference>
<dbReference type="Pfam" id="PF23282">
    <property type="entry name" value="WHD_ROQ1"/>
    <property type="match status" value="1"/>
</dbReference>
<keyword evidence="5" id="KW-1133">Transmembrane helix</keyword>
<keyword evidence="4" id="KW-0520">NAD</keyword>
<dbReference type="AlphaFoldDB" id="A0AAN9M1X1"/>